<evidence type="ECO:0000313" key="7">
    <source>
        <dbReference type="Proteomes" id="UP000305546"/>
    </source>
</evidence>
<dbReference type="Proteomes" id="UP000305546">
    <property type="component" value="Unassembled WGS sequence"/>
</dbReference>
<dbReference type="InterPro" id="IPR036390">
    <property type="entry name" value="WH_DNA-bd_sf"/>
</dbReference>
<evidence type="ECO:0000259" key="5">
    <source>
        <dbReference type="PROSITE" id="PS50931"/>
    </source>
</evidence>
<dbReference type="InterPro" id="IPR000847">
    <property type="entry name" value="LysR_HTH_N"/>
</dbReference>
<dbReference type="Pfam" id="PF03466">
    <property type="entry name" value="LysR_substrate"/>
    <property type="match status" value="1"/>
</dbReference>
<comment type="similarity">
    <text evidence="1">Belongs to the LysR transcriptional regulatory family.</text>
</comment>
<evidence type="ECO:0000256" key="1">
    <source>
        <dbReference type="ARBA" id="ARBA00009437"/>
    </source>
</evidence>
<dbReference type="CDD" id="cd05466">
    <property type="entry name" value="PBP2_LTTR_substrate"/>
    <property type="match status" value="1"/>
</dbReference>
<evidence type="ECO:0000256" key="2">
    <source>
        <dbReference type="ARBA" id="ARBA00023015"/>
    </source>
</evidence>
<name>A0A5C4M4Q9_9PSEU</name>
<dbReference type="Gene3D" id="3.40.190.290">
    <property type="match status" value="1"/>
</dbReference>
<dbReference type="SUPFAM" id="SSF53850">
    <property type="entry name" value="Periplasmic binding protein-like II"/>
    <property type="match status" value="1"/>
</dbReference>
<gene>
    <name evidence="6" type="ORF">FG385_16080</name>
</gene>
<proteinExistence type="inferred from homology"/>
<dbReference type="InterPro" id="IPR005119">
    <property type="entry name" value="LysR_subst-bd"/>
</dbReference>
<evidence type="ECO:0000313" key="6">
    <source>
        <dbReference type="EMBL" id="TNC25162.1"/>
    </source>
</evidence>
<comment type="caution">
    <text evidence="6">The sequence shown here is derived from an EMBL/GenBank/DDBJ whole genome shotgun (WGS) entry which is preliminary data.</text>
</comment>
<evidence type="ECO:0000256" key="4">
    <source>
        <dbReference type="ARBA" id="ARBA00023163"/>
    </source>
</evidence>
<dbReference type="GO" id="GO:0003700">
    <property type="term" value="F:DNA-binding transcription factor activity"/>
    <property type="evidence" value="ECO:0007669"/>
    <property type="project" value="InterPro"/>
</dbReference>
<dbReference type="GO" id="GO:0005829">
    <property type="term" value="C:cytosol"/>
    <property type="evidence" value="ECO:0007669"/>
    <property type="project" value="TreeGrafter"/>
</dbReference>
<evidence type="ECO:0000256" key="3">
    <source>
        <dbReference type="ARBA" id="ARBA00023125"/>
    </source>
</evidence>
<feature type="domain" description="HTH lysR-type" evidence="5">
    <location>
        <begin position="1"/>
        <end position="58"/>
    </location>
</feature>
<keyword evidence="2" id="KW-0805">Transcription regulation</keyword>
<dbReference type="Pfam" id="PF00126">
    <property type="entry name" value="HTH_1"/>
    <property type="match status" value="1"/>
</dbReference>
<keyword evidence="7" id="KW-1185">Reference proteome</keyword>
<sequence length="313" mass="34054">MRIEQVQYLDAAIAEGSVRRAAQKLGLSQPSLSQQIQRLEEELDLVLLVRTRSGVRPTESAVRLLPQLHRLLAAERAVTEEASAIRGLHTGRVRLGSVPTAIRVLLHEVIPTFRNTLPNVAVELWESDSEAVAHELVVGALDLGVIGRAPDTRPPWLQDLTTADLCRESLVLCVPSDHRFADGNVRISELRTEPWISHGSGFIFAAASETLFPGAQLEPVFHTNDTATAMIMVGAGVGLAILPRSAALRAPTSRVTLIRDLGKGIVLPELVLTLIQRADTPAAPAARQLVAMLRSQAAVVRSRWNDRPLDRVP</sequence>
<dbReference type="RefSeq" id="WP_139097550.1">
    <property type="nucleotide sequence ID" value="NZ_VDFW01000012.1"/>
</dbReference>
<dbReference type="Gene3D" id="1.10.10.10">
    <property type="entry name" value="Winged helix-like DNA-binding domain superfamily/Winged helix DNA-binding domain"/>
    <property type="match status" value="1"/>
</dbReference>
<organism evidence="6 7">
    <name type="scientific">Amycolatopsis alkalitolerans</name>
    <dbReference type="NCBI Taxonomy" id="2547244"/>
    <lineage>
        <taxon>Bacteria</taxon>
        <taxon>Bacillati</taxon>
        <taxon>Actinomycetota</taxon>
        <taxon>Actinomycetes</taxon>
        <taxon>Pseudonocardiales</taxon>
        <taxon>Pseudonocardiaceae</taxon>
        <taxon>Amycolatopsis</taxon>
    </lineage>
</organism>
<dbReference type="OrthoDB" id="3181812at2"/>
<dbReference type="InterPro" id="IPR050950">
    <property type="entry name" value="HTH-type_LysR_regulators"/>
</dbReference>
<dbReference type="InterPro" id="IPR036388">
    <property type="entry name" value="WH-like_DNA-bd_sf"/>
</dbReference>
<keyword evidence="3" id="KW-0238">DNA-binding</keyword>
<dbReference type="GO" id="GO:0003677">
    <property type="term" value="F:DNA binding"/>
    <property type="evidence" value="ECO:0007669"/>
    <property type="project" value="UniProtKB-KW"/>
</dbReference>
<reference evidence="6 7" key="1">
    <citation type="submission" date="2019-06" db="EMBL/GenBank/DDBJ databases">
        <title>Amycolatopsis alkalitolerans sp. nov., isolated from Gastrodia elata Blume.</title>
        <authorList>
            <person name="Narsing Rao M.P."/>
            <person name="Li W.J."/>
        </authorList>
    </citation>
    <scope>NUCLEOTIDE SEQUENCE [LARGE SCALE GENOMIC DNA]</scope>
    <source>
        <strain evidence="6 7">SYSUP0005</strain>
    </source>
</reference>
<dbReference type="EMBL" id="VDFW01000012">
    <property type="protein sequence ID" value="TNC25162.1"/>
    <property type="molecule type" value="Genomic_DNA"/>
</dbReference>
<dbReference type="PROSITE" id="PS50931">
    <property type="entry name" value="HTH_LYSR"/>
    <property type="match status" value="1"/>
</dbReference>
<keyword evidence="4" id="KW-0804">Transcription</keyword>
<dbReference type="SUPFAM" id="SSF46785">
    <property type="entry name" value="Winged helix' DNA-binding domain"/>
    <property type="match status" value="1"/>
</dbReference>
<accession>A0A5C4M4Q9</accession>
<dbReference type="PANTHER" id="PTHR30419">
    <property type="entry name" value="HTH-TYPE TRANSCRIPTIONAL REGULATOR YBHD"/>
    <property type="match status" value="1"/>
</dbReference>
<dbReference type="AlphaFoldDB" id="A0A5C4M4Q9"/>
<protein>
    <submittedName>
        <fullName evidence="6">LysR family transcriptional regulator</fullName>
    </submittedName>
</protein>
<dbReference type="PRINTS" id="PR00039">
    <property type="entry name" value="HTHLYSR"/>
</dbReference>